<dbReference type="Proteomes" id="UP000304941">
    <property type="component" value="Unassembled WGS sequence"/>
</dbReference>
<evidence type="ECO:0000313" key="1">
    <source>
        <dbReference type="EMBL" id="TLG92436.1"/>
    </source>
</evidence>
<feature type="non-terminal residue" evidence="1">
    <location>
        <position position="90"/>
    </location>
</feature>
<sequence length="90" mass="9793">MPARLLYVMDPMCSWCWGFAPVAQALVEQAQAAGVDVHLVVGGLRTGSGAALEPTTRRYILEHWQAVTDATGQPFKREGALPDGFVYDTE</sequence>
<comment type="caution">
    <text evidence="1">The sequence shown here is derived from an EMBL/GenBank/DDBJ whole genome shotgun (WGS) entry which is preliminary data.</text>
</comment>
<organism evidence="1 2">
    <name type="scientific">Pseudomonas edaphica</name>
    <dbReference type="NCBI Taxonomy" id="2006980"/>
    <lineage>
        <taxon>Bacteria</taxon>
        <taxon>Pseudomonadati</taxon>
        <taxon>Pseudomonadota</taxon>
        <taxon>Gammaproteobacteria</taxon>
        <taxon>Pseudomonadales</taxon>
        <taxon>Pseudomonadaceae</taxon>
        <taxon>Pseudomonas</taxon>
    </lineage>
</organism>
<proteinExistence type="predicted"/>
<accession>A0ABY2UCY7</accession>
<evidence type="ECO:0000313" key="2">
    <source>
        <dbReference type="Proteomes" id="UP000304941"/>
    </source>
</evidence>
<dbReference type="Gene3D" id="3.40.30.10">
    <property type="entry name" value="Glutaredoxin"/>
    <property type="match status" value="1"/>
</dbReference>
<dbReference type="SUPFAM" id="SSF52833">
    <property type="entry name" value="Thioredoxin-like"/>
    <property type="match status" value="1"/>
</dbReference>
<reference evidence="1 2" key="1">
    <citation type="submission" date="2019-05" db="EMBL/GenBank/DDBJ databases">
        <title>Pseudomonas edaphica sp. nov., isolated from rhizospheric soil of Cistus ladanifer L. in Spain.</title>
        <authorList>
            <person name="Peix A."/>
        </authorList>
    </citation>
    <scope>NUCLEOTIDE SEQUENCE [LARGE SCALE GENOMIC DNA]</scope>
    <source>
        <strain evidence="1 2">RD25</strain>
    </source>
</reference>
<protein>
    <submittedName>
        <fullName evidence="1">DsbA family protein</fullName>
    </submittedName>
</protein>
<keyword evidence="2" id="KW-1185">Reference proteome</keyword>
<gene>
    <name evidence="1" type="ORF">FEM54_08610</name>
</gene>
<dbReference type="EMBL" id="VBVZ01000091">
    <property type="protein sequence ID" value="TLG92436.1"/>
    <property type="molecule type" value="Genomic_DNA"/>
</dbReference>
<dbReference type="InterPro" id="IPR036249">
    <property type="entry name" value="Thioredoxin-like_sf"/>
</dbReference>
<name>A0ABY2UCY7_9PSED</name>